<reference evidence="8" key="1">
    <citation type="journal article" date="2020" name="Stud. Mycol.">
        <title>101 Dothideomycetes genomes: a test case for predicting lifestyles and emergence of pathogens.</title>
        <authorList>
            <person name="Haridas S."/>
            <person name="Albert R."/>
            <person name="Binder M."/>
            <person name="Bloem J."/>
            <person name="Labutti K."/>
            <person name="Salamov A."/>
            <person name="Andreopoulos B."/>
            <person name="Baker S."/>
            <person name="Barry K."/>
            <person name="Bills G."/>
            <person name="Bluhm B."/>
            <person name="Cannon C."/>
            <person name="Castanera R."/>
            <person name="Culley D."/>
            <person name="Daum C."/>
            <person name="Ezra D."/>
            <person name="Gonzalez J."/>
            <person name="Henrissat B."/>
            <person name="Kuo A."/>
            <person name="Liang C."/>
            <person name="Lipzen A."/>
            <person name="Lutzoni F."/>
            <person name="Magnuson J."/>
            <person name="Mondo S."/>
            <person name="Nolan M."/>
            <person name="Ohm R."/>
            <person name="Pangilinan J."/>
            <person name="Park H.-J."/>
            <person name="Ramirez L."/>
            <person name="Alfaro M."/>
            <person name="Sun H."/>
            <person name="Tritt A."/>
            <person name="Yoshinaga Y."/>
            <person name="Zwiers L.-H."/>
            <person name="Turgeon B."/>
            <person name="Goodwin S."/>
            <person name="Spatafora J."/>
            <person name="Crous P."/>
            <person name="Grigoriev I."/>
        </authorList>
    </citation>
    <scope>NUCLEOTIDE SEQUENCE</scope>
    <source>
        <strain evidence="8">CBS 101060</strain>
    </source>
</reference>
<sequence length="240" mass="28170">DCCVICLENISERAITVPCNHCTFDFICLASWLQERSLCPLCKTEVIAVQYDWRPPDDYKTYVVKTPLSQTSSTPTRLIRNLNSTCDSRRRPRAHGGRRFHHEPAPTPDVALLQRRHVYSNQLFSLHIGNNRLSRFQNVTPSIFVTSPELQSRARSWIRRELRVFNYLDRSTSNAEFLLEYIIAILKTVDLKGGQAEEMLAEFFARENARLFLHELSAWLRSPYRHIQDWDRNVQYRENL</sequence>
<comment type="caution">
    <text evidence="8">The sequence shown here is derived from an EMBL/GenBank/DDBJ whole genome shotgun (WGS) entry which is preliminary data.</text>
</comment>
<keyword evidence="3" id="KW-0808">Transferase</keyword>
<evidence type="ECO:0000313" key="9">
    <source>
        <dbReference type="Proteomes" id="UP000799429"/>
    </source>
</evidence>
<evidence type="ECO:0000259" key="7">
    <source>
        <dbReference type="PROSITE" id="PS50089"/>
    </source>
</evidence>
<keyword evidence="4" id="KW-0805">Transcription regulation</keyword>
<dbReference type="Pfam" id="PF13639">
    <property type="entry name" value="zf-RING_2"/>
    <property type="match status" value="1"/>
</dbReference>
<evidence type="ECO:0000256" key="2">
    <source>
        <dbReference type="ARBA" id="ARBA00012483"/>
    </source>
</evidence>
<protein>
    <recommendedName>
        <fullName evidence="2">RING-type E3 ubiquitin transferase</fullName>
        <ecNumber evidence="2">2.3.2.27</ecNumber>
    </recommendedName>
</protein>
<dbReference type="Proteomes" id="UP000799429">
    <property type="component" value="Unassembled WGS sequence"/>
</dbReference>
<organism evidence="8 9">
    <name type="scientific">Patellaria atrata CBS 101060</name>
    <dbReference type="NCBI Taxonomy" id="1346257"/>
    <lineage>
        <taxon>Eukaryota</taxon>
        <taxon>Fungi</taxon>
        <taxon>Dikarya</taxon>
        <taxon>Ascomycota</taxon>
        <taxon>Pezizomycotina</taxon>
        <taxon>Dothideomycetes</taxon>
        <taxon>Dothideomycetes incertae sedis</taxon>
        <taxon>Patellariales</taxon>
        <taxon>Patellariaceae</taxon>
        <taxon>Patellaria</taxon>
    </lineage>
</organism>
<keyword evidence="9" id="KW-1185">Reference proteome</keyword>
<dbReference type="OrthoDB" id="21204at2759"/>
<dbReference type="InterPro" id="IPR001841">
    <property type="entry name" value="Znf_RING"/>
</dbReference>
<dbReference type="Gene3D" id="3.30.40.10">
    <property type="entry name" value="Zinc/RING finger domain, C3HC4 (zinc finger)"/>
    <property type="match status" value="1"/>
</dbReference>
<evidence type="ECO:0000256" key="1">
    <source>
        <dbReference type="ARBA" id="ARBA00000900"/>
    </source>
</evidence>
<comment type="catalytic activity">
    <reaction evidence="1">
        <text>S-ubiquitinyl-[E2 ubiquitin-conjugating enzyme]-L-cysteine + [acceptor protein]-L-lysine = [E2 ubiquitin-conjugating enzyme]-L-cysteine + N(6)-ubiquitinyl-[acceptor protein]-L-lysine.</text>
        <dbReference type="EC" id="2.3.2.27"/>
    </reaction>
</comment>
<evidence type="ECO:0000256" key="6">
    <source>
        <dbReference type="PROSITE-ProRule" id="PRU00175"/>
    </source>
</evidence>
<dbReference type="SUPFAM" id="SSF57850">
    <property type="entry name" value="RING/U-box"/>
    <property type="match status" value="1"/>
</dbReference>
<dbReference type="InterPro" id="IPR013083">
    <property type="entry name" value="Znf_RING/FYVE/PHD"/>
</dbReference>
<name>A0A9P4S9J7_9PEZI</name>
<dbReference type="GO" id="GO:0000209">
    <property type="term" value="P:protein polyubiquitination"/>
    <property type="evidence" value="ECO:0007669"/>
    <property type="project" value="TreeGrafter"/>
</dbReference>
<gene>
    <name evidence="8" type="ORF">M501DRAFT_902753</name>
</gene>
<feature type="non-terminal residue" evidence="8">
    <location>
        <position position="1"/>
    </location>
</feature>
<dbReference type="PROSITE" id="PS50089">
    <property type="entry name" value="ZF_RING_2"/>
    <property type="match status" value="1"/>
</dbReference>
<evidence type="ECO:0000256" key="5">
    <source>
        <dbReference type="ARBA" id="ARBA00023163"/>
    </source>
</evidence>
<dbReference type="PANTHER" id="PTHR46077">
    <property type="entry name" value="E3 UBIQUITIN-PROTEIN LIGASE TOPORS"/>
    <property type="match status" value="1"/>
</dbReference>
<dbReference type="PANTHER" id="PTHR46077:SF1">
    <property type="entry name" value="TOP1 BINDING ARGININE_SERINE RICH PROTEIN, E3 UBIQUITIN LIGASE"/>
    <property type="match status" value="1"/>
</dbReference>
<dbReference type="GO" id="GO:0008270">
    <property type="term" value="F:zinc ion binding"/>
    <property type="evidence" value="ECO:0007669"/>
    <property type="project" value="UniProtKB-KW"/>
</dbReference>
<keyword evidence="6" id="KW-0863">Zinc-finger</keyword>
<dbReference type="AlphaFoldDB" id="A0A9P4S9J7"/>
<dbReference type="EC" id="2.3.2.27" evidence="2"/>
<evidence type="ECO:0000256" key="4">
    <source>
        <dbReference type="ARBA" id="ARBA00023015"/>
    </source>
</evidence>
<keyword evidence="6" id="KW-0862">Zinc</keyword>
<accession>A0A9P4S9J7</accession>
<dbReference type="SMART" id="SM00184">
    <property type="entry name" value="RING"/>
    <property type="match status" value="1"/>
</dbReference>
<feature type="non-terminal residue" evidence="8">
    <location>
        <position position="240"/>
    </location>
</feature>
<dbReference type="GO" id="GO:0006513">
    <property type="term" value="P:protein monoubiquitination"/>
    <property type="evidence" value="ECO:0007669"/>
    <property type="project" value="TreeGrafter"/>
</dbReference>
<keyword evidence="5" id="KW-0804">Transcription</keyword>
<evidence type="ECO:0000313" key="8">
    <source>
        <dbReference type="EMBL" id="KAF2838547.1"/>
    </source>
</evidence>
<dbReference type="GO" id="GO:0061630">
    <property type="term" value="F:ubiquitin protein ligase activity"/>
    <property type="evidence" value="ECO:0007669"/>
    <property type="project" value="UniProtKB-EC"/>
</dbReference>
<keyword evidence="6" id="KW-0479">Metal-binding</keyword>
<evidence type="ECO:0000256" key="3">
    <source>
        <dbReference type="ARBA" id="ARBA00022679"/>
    </source>
</evidence>
<proteinExistence type="predicted"/>
<feature type="domain" description="RING-type" evidence="7">
    <location>
        <begin position="3"/>
        <end position="43"/>
    </location>
</feature>
<dbReference type="EMBL" id="MU006096">
    <property type="protein sequence ID" value="KAF2838547.1"/>
    <property type="molecule type" value="Genomic_DNA"/>
</dbReference>